<accession>A0AAE1UI30</accession>
<dbReference type="Proteomes" id="UP001292094">
    <property type="component" value="Unassembled WGS sequence"/>
</dbReference>
<organism evidence="1 2">
    <name type="scientific">Petrolisthes manimaculis</name>
    <dbReference type="NCBI Taxonomy" id="1843537"/>
    <lineage>
        <taxon>Eukaryota</taxon>
        <taxon>Metazoa</taxon>
        <taxon>Ecdysozoa</taxon>
        <taxon>Arthropoda</taxon>
        <taxon>Crustacea</taxon>
        <taxon>Multicrustacea</taxon>
        <taxon>Malacostraca</taxon>
        <taxon>Eumalacostraca</taxon>
        <taxon>Eucarida</taxon>
        <taxon>Decapoda</taxon>
        <taxon>Pleocyemata</taxon>
        <taxon>Anomura</taxon>
        <taxon>Galatheoidea</taxon>
        <taxon>Porcellanidae</taxon>
        <taxon>Petrolisthes</taxon>
    </lineage>
</organism>
<evidence type="ECO:0000313" key="1">
    <source>
        <dbReference type="EMBL" id="KAK4319820.1"/>
    </source>
</evidence>
<dbReference type="AlphaFoldDB" id="A0AAE1UI30"/>
<keyword evidence="2" id="KW-1185">Reference proteome</keyword>
<comment type="caution">
    <text evidence="1">The sequence shown here is derived from an EMBL/GenBank/DDBJ whole genome shotgun (WGS) entry which is preliminary data.</text>
</comment>
<gene>
    <name evidence="1" type="ORF">Pmani_009275</name>
</gene>
<dbReference type="EMBL" id="JAWZYT010000718">
    <property type="protein sequence ID" value="KAK4319820.1"/>
    <property type="molecule type" value="Genomic_DNA"/>
</dbReference>
<proteinExistence type="predicted"/>
<sequence>MGQNPVNTQYARKKTVPTWVQRTTFDLAMELWLPVDVGSGGEAKVYVCINLWLWLPGSFHVFRAYSPPRDVKAGDGPPGTSLWFPLYCVT</sequence>
<name>A0AAE1UI30_9EUCA</name>
<protein>
    <submittedName>
        <fullName evidence="1">Uncharacterized protein</fullName>
    </submittedName>
</protein>
<evidence type="ECO:0000313" key="2">
    <source>
        <dbReference type="Proteomes" id="UP001292094"/>
    </source>
</evidence>
<reference evidence="1" key="1">
    <citation type="submission" date="2023-11" db="EMBL/GenBank/DDBJ databases">
        <title>Genome assemblies of two species of porcelain crab, Petrolisthes cinctipes and Petrolisthes manimaculis (Anomura: Porcellanidae).</title>
        <authorList>
            <person name="Angst P."/>
        </authorList>
    </citation>
    <scope>NUCLEOTIDE SEQUENCE</scope>
    <source>
        <strain evidence="1">PB745_02</strain>
        <tissue evidence="1">Gill</tissue>
    </source>
</reference>